<keyword evidence="2" id="KW-1185">Reference proteome</keyword>
<sequence>MDAVGPDIVSLAKLFPHAGTHELMARLRNGDLDAGVEDCAFQYRWNRERWRQRQIEHAQLRHADTLVAQAETYLLDRDCDPKTREILLHLAGSIADPRLLPALLQSWALDEGRLDRLEDYLWAFAFCCSEENAEQALSPVCDAWAALPTTRNGSDPSPRDDLASSEMRWAIERRPPGPAIDYLTRRGASEDLAWPIYYLLHAVDHPAALRFCVTEMGKARARSAQSYFINFRGGRDHWERRRDENGLLMSSANRALLLDWWQDPGGDPNERTAAFDLWASSWGESDLGIMRASQDDAILGDRILQRRLERGDDTAIPLLLPKLERDDRRFWWQYTRTVWSEELTHVLRTAFANRAAEIAPDPDRDFEIDHVLFNAVIRLPRDLAEQLLLEHWGDASGSPQLVQAALYIETDALLDRAAEAIAKAEEPSKLFQYLTSHFGIKERGHPGLTRIGQIEALAPYFGLIEKESELNWLADGCNDRGWFDLRRRLLDPHLPHSRHCWSEDRLPGLFDQLARDPRRAPWDIEAVLGAGLEWDQIAACLRTWLTTDPPKDAMYAACAILEEHGRRCDLSMLSKWPGTPDESISATTANATFKVQHRTAD</sequence>
<evidence type="ECO:0000313" key="2">
    <source>
        <dbReference type="Proteomes" id="UP001138540"/>
    </source>
</evidence>
<protein>
    <submittedName>
        <fullName evidence="1">Uncharacterized protein</fullName>
    </submittedName>
</protein>
<evidence type="ECO:0000313" key="1">
    <source>
        <dbReference type="EMBL" id="MBB5985485.1"/>
    </source>
</evidence>
<reference evidence="1 2" key="1">
    <citation type="submission" date="2020-08" db="EMBL/GenBank/DDBJ databases">
        <title>Exploring microbial biodiversity for novel pathways involved in the catabolism of aromatic compounds derived from lignin.</title>
        <authorList>
            <person name="Elkins J."/>
        </authorList>
    </citation>
    <scope>NUCLEOTIDE SEQUENCE [LARGE SCALE GENOMIC DNA]</scope>
    <source>
        <strain evidence="1 2">B1D3A</strain>
    </source>
</reference>
<organism evidence="1 2">
    <name type="scientific">Sphingobium lignivorans</name>
    <dbReference type="NCBI Taxonomy" id="2735886"/>
    <lineage>
        <taxon>Bacteria</taxon>
        <taxon>Pseudomonadati</taxon>
        <taxon>Pseudomonadota</taxon>
        <taxon>Alphaproteobacteria</taxon>
        <taxon>Sphingomonadales</taxon>
        <taxon>Sphingomonadaceae</taxon>
        <taxon>Sphingobium</taxon>
    </lineage>
</organism>
<comment type="caution">
    <text evidence="1">The sequence shown here is derived from an EMBL/GenBank/DDBJ whole genome shotgun (WGS) entry which is preliminary data.</text>
</comment>
<dbReference type="RefSeq" id="WP_184151957.1">
    <property type="nucleotide sequence ID" value="NZ_JACHKA010000001.1"/>
</dbReference>
<gene>
    <name evidence="1" type="ORF">HNP60_001459</name>
</gene>
<proteinExistence type="predicted"/>
<dbReference type="Proteomes" id="UP001138540">
    <property type="component" value="Unassembled WGS sequence"/>
</dbReference>
<name>A0ABR6NDY4_9SPHN</name>
<accession>A0ABR6NDY4</accession>
<dbReference type="EMBL" id="JACHKA010000001">
    <property type="protein sequence ID" value="MBB5985485.1"/>
    <property type="molecule type" value="Genomic_DNA"/>
</dbReference>